<dbReference type="Gene3D" id="1.10.10.10">
    <property type="entry name" value="Winged helix-like DNA-binding domain superfamily/Winged helix DNA-binding domain"/>
    <property type="match status" value="1"/>
</dbReference>
<dbReference type="AlphaFoldDB" id="A0A210PES0"/>
<evidence type="ECO:0000313" key="9">
    <source>
        <dbReference type="Proteomes" id="UP000242188"/>
    </source>
</evidence>
<dbReference type="Gene3D" id="2.60.40.60">
    <property type="entry name" value="Cadherins"/>
    <property type="match status" value="1"/>
</dbReference>
<dbReference type="PROSITE" id="PS50268">
    <property type="entry name" value="CADHERIN_2"/>
    <property type="match status" value="1"/>
</dbReference>
<protein>
    <submittedName>
        <fullName evidence="8">Beta-lactamase-like protein 2</fullName>
    </submittedName>
</protein>
<dbReference type="SUPFAM" id="SSF56281">
    <property type="entry name" value="Metallo-hydrolase/oxidoreductase"/>
    <property type="match status" value="1"/>
</dbReference>
<dbReference type="GO" id="GO:0007156">
    <property type="term" value="P:homophilic cell adhesion via plasma membrane adhesion molecules"/>
    <property type="evidence" value="ECO:0007669"/>
    <property type="project" value="InterPro"/>
</dbReference>
<gene>
    <name evidence="8" type="ORF">KP79_PYT23556</name>
</gene>
<dbReference type="InterPro" id="IPR001279">
    <property type="entry name" value="Metallo-B-lactamas"/>
</dbReference>
<accession>A0A210PES0</accession>
<dbReference type="FunFam" id="3.60.15.10:FF:000017">
    <property type="entry name" value="Lactamase beta 2"/>
    <property type="match status" value="1"/>
</dbReference>
<dbReference type="STRING" id="6573.A0A210PES0"/>
<feature type="domain" description="Cadherin" evidence="7">
    <location>
        <begin position="416"/>
        <end position="537"/>
    </location>
</feature>
<name>A0A210PES0_MIZYE</name>
<dbReference type="Pfam" id="PF00753">
    <property type="entry name" value="Lactamase_B"/>
    <property type="match status" value="1"/>
</dbReference>
<keyword evidence="6" id="KW-0812">Transmembrane</keyword>
<dbReference type="EMBL" id="NEDP02076746">
    <property type="protein sequence ID" value="OWF34967.1"/>
    <property type="molecule type" value="Genomic_DNA"/>
</dbReference>
<organism evidence="8 9">
    <name type="scientific">Mizuhopecten yessoensis</name>
    <name type="common">Japanese scallop</name>
    <name type="synonym">Patinopecten yessoensis</name>
    <dbReference type="NCBI Taxonomy" id="6573"/>
    <lineage>
        <taxon>Eukaryota</taxon>
        <taxon>Metazoa</taxon>
        <taxon>Spiralia</taxon>
        <taxon>Lophotrochozoa</taxon>
        <taxon>Mollusca</taxon>
        <taxon>Bivalvia</taxon>
        <taxon>Autobranchia</taxon>
        <taxon>Pteriomorphia</taxon>
        <taxon>Pectinida</taxon>
        <taxon>Pectinoidea</taxon>
        <taxon>Pectinidae</taxon>
        <taxon>Mizuhopecten</taxon>
    </lineage>
</organism>
<evidence type="ECO:0000256" key="3">
    <source>
        <dbReference type="ARBA" id="ARBA00022801"/>
    </source>
</evidence>
<dbReference type="InterPro" id="IPR036866">
    <property type="entry name" value="RibonucZ/Hydroxyglut_hydro"/>
</dbReference>
<dbReference type="GO" id="GO:0016020">
    <property type="term" value="C:membrane"/>
    <property type="evidence" value="ECO:0007669"/>
    <property type="project" value="InterPro"/>
</dbReference>
<dbReference type="InterPro" id="IPR041516">
    <property type="entry name" value="LACTB2_WH"/>
</dbReference>
<dbReference type="GO" id="GO:0016787">
    <property type="term" value="F:hydrolase activity"/>
    <property type="evidence" value="ECO:0007669"/>
    <property type="project" value="UniProtKB-KW"/>
</dbReference>
<dbReference type="InterPro" id="IPR047921">
    <property type="entry name" value="LACTB2-like_MBL-fold"/>
</dbReference>
<sequence>MAAVVQKLTPIPNLERLSERVIRILGCNSRPMTLQGTNTYLVGTGPKRILIDAGDPNVPDYITNLKKALKDFQTSIQEIVITHWHHDHVGGVQDVCRDVMQSSDVKVSKFRRPEGKKEYDIGVPYNYVEDNAMFRTEGATLRAVFTPGHSDDHLVLLLEEDRTMFSGDTILGETTAMFEDLHTYMASLDKLLQFRPSVIFPSHGPVIPDPMEKISNYISHRLTRERQIEETLDQDLNALLTSTELVDRIYVGLADGLKLAANNNVRQHLFKLVKDGKVECVEKDGTQLWKKKTQSNIVECILVYVDMFNVNRQSEECSNITFPDSLSISEATPAETVILEINITDSATDIWKLSPHDHFKFPYSSSIYKLSLATKIIVGCQKEQIFRLDFVCGTQKQSMNISVQYLDQFQPQWITSTVQNNLKVLESDLPGAVILDLDGAVQDADCYKGGNHIEVVSYATIPQLDASEYFAYNVTSKKVYLSRPFDYDKRYCEPVFKSQRGTNYLQLIVYSEDNRQNESPLTRNVTFADVDDEPPIFLKFKDCDRCISLCKSTSQSHTIHLENDIQKNLTFDVLAKDFDTADAYLEYIIVGVNPEFLWRHIDIDADNGTVSFQLSTNILNSGNDTNTVDSINIFLQVRESHTNQTSDNMTLTFMILYPTLPTTMASTTAVTELTTTFDLAAETTSDLKTNITETSTITDVDTTTEGSTTHEQRSTDEVTKLYTKTTTEIVIYLFKADTEYKDLATTLMIVLVAIGVIILLVITAYIIYKCRQQSDKRRSSYATRSSPFVTTP</sequence>
<dbReference type="SMART" id="SM00849">
    <property type="entry name" value="Lactamase_B"/>
    <property type="match status" value="1"/>
</dbReference>
<dbReference type="CDD" id="cd07722">
    <property type="entry name" value="LACTB2-like_MBL-fold"/>
    <property type="match status" value="1"/>
</dbReference>
<proteinExistence type="inferred from homology"/>
<reference evidence="8 9" key="1">
    <citation type="journal article" date="2017" name="Nat. Ecol. Evol.">
        <title>Scallop genome provides insights into evolution of bilaterian karyotype and development.</title>
        <authorList>
            <person name="Wang S."/>
            <person name="Zhang J."/>
            <person name="Jiao W."/>
            <person name="Li J."/>
            <person name="Xun X."/>
            <person name="Sun Y."/>
            <person name="Guo X."/>
            <person name="Huan P."/>
            <person name="Dong B."/>
            <person name="Zhang L."/>
            <person name="Hu X."/>
            <person name="Sun X."/>
            <person name="Wang J."/>
            <person name="Zhao C."/>
            <person name="Wang Y."/>
            <person name="Wang D."/>
            <person name="Huang X."/>
            <person name="Wang R."/>
            <person name="Lv J."/>
            <person name="Li Y."/>
            <person name="Zhang Z."/>
            <person name="Liu B."/>
            <person name="Lu W."/>
            <person name="Hui Y."/>
            <person name="Liang J."/>
            <person name="Zhou Z."/>
            <person name="Hou R."/>
            <person name="Li X."/>
            <person name="Liu Y."/>
            <person name="Li H."/>
            <person name="Ning X."/>
            <person name="Lin Y."/>
            <person name="Zhao L."/>
            <person name="Xing Q."/>
            <person name="Dou J."/>
            <person name="Li Y."/>
            <person name="Mao J."/>
            <person name="Guo H."/>
            <person name="Dou H."/>
            <person name="Li T."/>
            <person name="Mu C."/>
            <person name="Jiang W."/>
            <person name="Fu Q."/>
            <person name="Fu X."/>
            <person name="Miao Y."/>
            <person name="Liu J."/>
            <person name="Yu Q."/>
            <person name="Li R."/>
            <person name="Liao H."/>
            <person name="Li X."/>
            <person name="Kong Y."/>
            <person name="Jiang Z."/>
            <person name="Chourrout D."/>
            <person name="Li R."/>
            <person name="Bao Z."/>
        </authorList>
    </citation>
    <scope>NUCLEOTIDE SEQUENCE [LARGE SCALE GENOMIC DNA]</scope>
    <source>
        <strain evidence="8 9">PY_sf001</strain>
    </source>
</reference>
<dbReference type="PANTHER" id="PTHR23131:SF0">
    <property type="entry name" value="ENDORIBONUCLEASE LACTB2"/>
    <property type="match status" value="1"/>
</dbReference>
<keyword evidence="3" id="KW-0378">Hydrolase</keyword>
<evidence type="ECO:0000256" key="4">
    <source>
        <dbReference type="ARBA" id="ARBA00022833"/>
    </source>
</evidence>
<keyword evidence="2" id="KW-0479">Metal-binding</keyword>
<evidence type="ECO:0000256" key="2">
    <source>
        <dbReference type="ARBA" id="ARBA00022723"/>
    </source>
</evidence>
<keyword evidence="5" id="KW-0106">Calcium</keyword>
<dbReference type="Pfam" id="PF17778">
    <property type="entry name" value="WHD_BLACT"/>
    <property type="match status" value="1"/>
</dbReference>
<feature type="transmembrane region" description="Helical" evidence="6">
    <location>
        <begin position="743"/>
        <end position="768"/>
    </location>
</feature>
<dbReference type="GO" id="GO:0004521">
    <property type="term" value="F:RNA endonuclease activity"/>
    <property type="evidence" value="ECO:0007669"/>
    <property type="project" value="TreeGrafter"/>
</dbReference>
<evidence type="ECO:0000313" key="8">
    <source>
        <dbReference type="EMBL" id="OWF34967.1"/>
    </source>
</evidence>
<dbReference type="GO" id="GO:0005759">
    <property type="term" value="C:mitochondrial matrix"/>
    <property type="evidence" value="ECO:0007669"/>
    <property type="project" value="TreeGrafter"/>
</dbReference>
<dbReference type="InterPro" id="IPR002126">
    <property type="entry name" value="Cadherin-like_dom"/>
</dbReference>
<comment type="similarity">
    <text evidence="1">Belongs to the metallo-beta-lactamase superfamily. Glyoxalase II family.</text>
</comment>
<keyword evidence="4" id="KW-0862">Zinc</keyword>
<dbReference type="Gene3D" id="3.60.15.10">
    <property type="entry name" value="Ribonuclease Z/Hydroxyacylglutathione hydrolase-like"/>
    <property type="match status" value="1"/>
</dbReference>
<dbReference type="OrthoDB" id="17458at2759"/>
<comment type="caution">
    <text evidence="8">The sequence shown here is derived from an EMBL/GenBank/DDBJ whole genome shotgun (WGS) entry which is preliminary data.</text>
</comment>
<keyword evidence="9" id="KW-1185">Reference proteome</keyword>
<dbReference type="GO" id="GO:0003727">
    <property type="term" value="F:single-stranded RNA binding"/>
    <property type="evidence" value="ECO:0007669"/>
    <property type="project" value="TreeGrafter"/>
</dbReference>
<dbReference type="InterPro" id="IPR050662">
    <property type="entry name" value="Sec-metab_biosynth-thioest"/>
</dbReference>
<evidence type="ECO:0000256" key="1">
    <source>
        <dbReference type="ARBA" id="ARBA00006759"/>
    </source>
</evidence>
<dbReference type="InterPro" id="IPR036388">
    <property type="entry name" value="WH-like_DNA-bd_sf"/>
</dbReference>
<keyword evidence="6" id="KW-0472">Membrane</keyword>
<evidence type="ECO:0000259" key="7">
    <source>
        <dbReference type="PROSITE" id="PS50268"/>
    </source>
</evidence>
<evidence type="ECO:0000256" key="6">
    <source>
        <dbReference type="SAM" id="Phobius"/>
    </source>
</evidence>
<evidence type="ECO:0000256" key="5">
    <source>
        <dbReference type="PROSITE-ProRule" id="PRU00043"/>
    </source>
</evidence>
<dbReference type="GO" id="GO:0005509">
    <property type="term" value="F:calcium ion binding"/>
    <property type="evidence" value="ECO:0007669"/>
    <property type="project" value="UniProtKB-UniRule"/>
</dbReference>
<keyword evidence="6" id="KW-1133">Transmembrane helix</keyword>
<dbReference type="PANTHER" id="PTHR23131">
    <property type="entry name" value="ENDORIBONUCLEASE LACTB2"/>
    <property type="match status" value="1"/>
</dbReference>
<dbReference type="Proteomes" id="UP000242188">
    <property type="component" value="Unassembled WGS sequence"/>
</dbReference>